<sequence length="425" mass="49301">MSSISKNILIFFLIQKVHLCTPPSFINSRNYNYYPSSHPTNKFVNGITSASQQLFEDKKNDLKSIQTIEDNDQDNIILINNDIHKNESIKSEFNENEKDELLIPLIKNARPTIRILPIDFNNFRKKIKLVDKGRFNTTLNHLKTYKQLLDCMKINLKPFDGIALSNNFITREEINLQQNCSFDSEECSFYSSEEGNLQFNLGQFNKLNNEMCSRRIINDIIGRNKEFIDLPIDKFLVVINPGGDNVNYSAILKLEIFCQKEDGQINFNYWTTDPEIFLKVCTRILNKRECTSEIKYESSSSVAVNVVNPTTLDSEDKHFSIEIIISNFKKTSIFILDNLYYEANSCPFNKSVRRTRLFGTPFYATILPAKIFTSTKGTKIGRLIKRNKLKTFNSTWKQLGPLNSAEFNKQKLKRIRGQTKRRIKN</sequence>
<dbReference type="Proteomes" id="UP000580250">
    <property type="component" value="Unassembled WGS sequence"/>
</dbReference>
<accession>A0A6V7WWE1</accession>
<gene>
    <name evidence="2" type="ORF">MENT_LOCUS44173</name>
</gene>
<dbReference type="AlphaFoldDB" id="A0A6V7WWE1"/>
<evidence type="ECO:0000256" key="1">
    <source>
        <dbReference type="SAM" id="SignalP"/>
    </source>
</evidence>
<feature type="chain" id="PRO_5028034749" evidence="1">
    <location>
        <begin position="20"/>
        <end position="425"/>
    </location>
</feature>
<evidence type="ECO:0000313" key="3">
    <source>
        <dbReference type="Proteomes" id="UP000580250"/>
    </source>
</evidence>
<protein>
    <submittedName>
        <fullName evidence="2">Uncharacterized protein</fullName>
    </submittedName>
</protein>
<dbReference type="EMBL" id="CAJEWN010000873">
    <property type="protein sequence ID" value="CAD2191345.1"/>
    <property type="molecule type" value="Genomic_DNA"/>
</dbReference>
<feature type="signal peptide" evidence="1">
    <location>
        <begin position="1"/>
        <end position="19"/>
    </location>
</feature>
<comment type="caution">
    <text evidence="2">The sequence shown here is derived from an EMBL/GenBank/DDBJ whole genome shotgun (WGS) entry which is preliminary data.</text>
</comment>
<keyword evidence="1" id="KW-0732">Signal</keyword>
<organism evidence="2 3">
    <name type="scientific">Meloidogyne enterolobii</name>
    <name type="common">Root-knot nematode worm</name>
    <name type="synonym">Meloidogyne mayaguensis</name>
    <dbReference type="NCBI Taxonomy" id="390850"/>
    <lineage>
        <taxon>Eukaryota</taxon>
        <taxon>Metazoa</taxon>
        <taxon>Ecdysozoa</taxon>
        <taxon>Nematoda</taxon>
        <taxon>Chromadorea</taxon>
        <taxon>Rhabditida</taxon>
        <taxon>Tylenchina</taxon>
        <taxon>Tylenchomorpha</taxon>
        <taxon>Tylenchoidea</taxon>
        <taxon>Meloidogynidae</taxon>
        <taxon>Meloidogyninae</taxon>
        <taxon>Meloidogyne</taxon>
    </lineage>
</organism>
<proteinExistence type="predicted"/>
<reference evidence="2 3" key="1">
    <citation type="submission" date="2020-08" db="EMBL/GenBank/DDBJ databases">
        <authorList>
            <person name="Koutsovoulos G."/>
            <person name="Danchin GJ E."/>
        </authorList>
    </citation>
    <scope>NUCLEOTIDE SEQUENCE [LARGE SCALE GENOMIC DNA]</scope>
</reference>
<evidence type="ECO:0000313" key="2">
    <source>
        <dbReference type="EMBL" id="CAD2191345.1"/>
    </source>
</evidence>
<dbReference type="OrthoDB" id="5870079at2759"/>
<name>A0A6V7WWE1_MELEN</name>